<organism evidence="3">
    <name type="scientific">Arion vulgaris</name>
    <dbReference type="NCBI Taxonomy" id="1028688"/>
    <lineage>
        <taxon>Eukaryota</taxon>
        <taxon>Metazoa</taxon>
        <taxon>Spiralia</taxon>
        <taxon>Lophotrochozoa</taxon>
        <taxon>Mollusca</taxon>
        <taxon>Gastropoda</taxon>
        <taxon>Heterobranchia</taxon>
        <taxon>Euthyneura</taxon>
        <taxon>Panpulmonata</taxon>
        <taxon>Eupulmonata</taxon>
        <taxon>Stylommatophora</taxon>
        <taxon>Helicina</taxon>
        <taxon>Arionoidea</taxon>
        <taxon>Arionidae</taxon>
        <taxon>Arion</taxon>
    </lineage>
</organism>
<dbReference type="PANTHER" id="PTHR10367:SF9">
    <property type="entry name" value="DUAL-SPECIFICITY PHOSPHATASE 11 (RNA_RNP COMPLEX 1-INTERACTING)"/>
    <property type="match status" value="1"/>
</dbReference>
<dbReference type="PROSITE" id="PS00383">
    <property type="entry name" value="TYR_PHOSPHATASE_1"/>
    <property type="match status" value="1"/>
</dbReference>
<proteinExistence type="predicted"/>
<evidence type="ECO:0000313" key="3">
    <source>
        <dbReference type="EMBL" id="CEK90407.1"/>
    </source>
</evidence>
<dbReference type="AlphaFoldDB" id="A0A0B7BC14"/>
<gene>
    <name evidence="3" type="primary">ORF176631</name>
</gene>
<name>A0A0B7BC14_9EUPU</name>
<dbReference type="Pfam" id="PF00782">
    <property type="entry name" value="DSPc"/>
    <property type="match status" value="1"/>
</dbReference>
<feature type="compositionally biased region" description="Basic and acidic residues" evidence="1">
    <location>
        <begin position="370"/>
        <end position="387"/>
    </location>
</feature>
<protein>
    <recommendedName>
        <fullName evidence="2">Tyrosine specific protein phosphatases domain-containing protein</fullName>
    </recommendedName>
</protein>
<sequence length="387" mass="45448">MIFASVIRRTFSFGKRAMPPPHRWEDYSPMGSIVPGTKFIAFKVPLKEELLKPVEEKDRFSPAILMKLLNEQGLKLGGVIDLTFTYKYYNGEEFLKNSVGYKKVFTPGHVVPDQSVFQEFAHAVKSFDDDRIIGVHCTHGVNRTGYLICRYMIEEMDYEPDVAISLFHEARGHKIEREIYLEDLRLRKRGQSSYDPNFKVQDVQHPNTSRDKPRWRHHRADHPDWRRNYHDSSQDKEARFVSESSKPSPHATEDICQGESPPKRRRNDQFMDRNHALDISAQGSSDHYSRDNRYSHDRPAYGNSRPHWGNRGNFVNRSAPGRSDCNWRDRQDSAPTNFNPNWSSYGHNRGYHNDYEGSRFNPKYSYRNPVIDRDRKDGYRPRDNKFD</sequence>
<evidence type="ECO:0000256" key="1">
    <source>
        <dbReference type="SAM" id="MobiDB-lite"/>
    </source>
</evidence>
<dbReference type="Gene3D" id="3.90.190.10">
    <property type="entry name" value="Protein tyrosine phosphatase superfamily"/>
    <property type="match status" value="1"/>
</dbReference>
<feature type="compositionally biased region" description="Basic and acidic residues" evidence="1">
    <location>
        <begin position="287"/>
        <end position="299"/>
    </location>
</feature>
<feature type="compositionally biased region" description="Basic and acidic residues" evidence="1">
    <location>
        <begin position="221"/>
        <end position="240"/>
    </location>
</feature>
<dbReference type="InterPro" id="IPR000340">
    <property type="entry name" value="Dual-sp_phosphatase_cat-dom"/>
</dbReference>
<dbReference type="EMBL" id="HACG01043542">
    <property type="protein sequence ID" value="CEK90407.1"/>
    <property type="molecule type" value="Transcribed_RNA"/>
</dbReference>
<dbReference type="InterPro" id="IPR016130">
    <property type="entry name" value="Tyr_Pase_AS"/>
</dbReference>
<reference evidence="3" key="1">
    <citation type="submission" date="2014-12" db="EMBL/GenBank/DDBJ databases">
        <title>Insight into the proteome of Arion vulgaris.</title>
        <authorList>
            <person name="Aradska J."/>
            <person name="Bulat T."/>
            <person name="Smidak R."/>
            <person name="Sarate P."/>
            <person name="Gangsoo J."/>
            <person name="Sialana F."/>
            <person name="Bilban M."/>
            <person name="Lubec G."/>
        </authorList>
    </citation>
    <scope>NUCLEOTIDE SEQUENCE</scope>
    <source>
        <tissue evidence="3">Skin</tissue>
    </source>
</reference>
<feature type="region of interest" description="Disordered" evidence="1">
    <location>
        <begin position="192"/>
        <end position="387"/>
    </location>
</feature>
<feature type="compositionally biased region" description="Polar residues" evidence="1">
    <location>
        <begin position="333"/>
        <end position="346"/>
    </location>
</feature>
<dbReference type="PANTHER" id="PTHR10367">
    <property type="entry name" value="MRNA-CAPPING ENZYME"/>
    <property type="match status" value="1"/>
</dbReference>
<dbReference type="PROSITE" id="PS50056">
    <property type="entry name" value="TYR_PHOSPHATASE_2"/>
    <property type="match status" value="1"/>
</dbReference>
<dbReference type="InterPro" id="IPR051029">
    <property type="entry name" value="mRNA_Capping_Enz/RNA_Phosphat"/>
</dbReference>
<feature type="compositionally biased region" description="Basic and acidic residues" evidence="1">
    <location>
        <begin position="267"/>
        <end position="276"/>
    </location>
</feature>
<feature type="domain" description="Tyrosine specific protein phosphatases" evidence="2">
    <location>
        <begin position="118"/>
        <end position="182"/>
    </location>
</feature>
<accession>A0A0B7BC14</accession>
<dbReference type="SUPFAM" id="SSF52799">
    <property type="entry name" value="(Phosphotyrosine protein) phosphatases II"/>
    <property type="match status" value="1"/>
</dbReference>
<dbReference type="InterPro" id="IPR000387">
    <property type="entry name" value="Tyr_Pase_dom"/>
</dbReference>
<dbReference type="InterPro" id="IPR029021">
    <property type="entry name" value="Prot-tyrosine_phosphatase-like"/>
</dbReference>
<evidence type="ECO:0000259" key="2">
    <source>
        <dbReference type="PROSITE" id="PS50056"/>
    </source>
</evidence>
<dbReference type="GO" id="GO:0004651">
    <property type="term" value="F:polynucleotide 5'-phosphatase activity"/>
    <property type="evidence" value="ECO:0007669"/>
    <property type="project" value="TreeGrafter"/>
</dbReference>